<feature type="non-terminal residue" evidence="2">
    <location>
        <position position="1"/>
    </location>
</feature>
<sequence length="155" mass="17655">YAASQLHHPPHLPPQRRPPSSRYLRFSRARRGRSHVGPSSGAPRHASPVLAGRSAVSQQVPEARREGVHQDLPGRRHRLRHHGRRRLRREADSHPYQPNPRRWRVSDRSVSESAALRNGREAGSGANVYIMMASRWDGIRELESRAKSTIQNHTT</sequence>
<reference evidence="2 3" key="1">
    <citation type="submission" date="2018-01" db="EMBL/GenBank/DDBJ databases">
        <title>Harnessing the power of phylogenomics to disentangle the directionality and signatures of interkingdom host jumping in the parasitic fungal genus Tolypocladium.</title>
        <authorList>
            <person name="Quandt C.A."/>
            <person name="Patterson W."/>
            <person name="Spatafora J.W."/>
        </authorList>
    </citation>
    <scope>NUCLEOTIDE SEQUENCE [LARGE SCALE GENOMIC DNA]</scope>
    <source>
        <strain evidence="2 3">NRBC 100945</strain>
    </source>
</reference>
<gene>
    <name evidence="2" type="ORF">TPAR_03542</name>
</gene>
<proteinExistence type="predicted"/>
<protein>
    <submittedName>
        <fullName evidence="2">Uncharacterized protein</fullName>
    </submittedName>
</protein>
<feature type="compositionally biased region" description="Basic residues" evidence="1">
    <location>
        <begin position="25"/>
        <end position="34"/>
    </location>
</feature>
<keyword evidence="3" id="KW-1185">Reference proteome</keyword>
<name>A0A2S4L1C9_9HYPO</name>
<dbReference type="AlphaFoldDB" id="A0A2S4L1C9"/>
<accession>A0A2S4L1C9</accession>
<evidence type="ECO:0000313" key="3">
    <source>
        <dbReference type="Proteomes" id="UP000237481"/>
    </source>
</evidence>
<dbReference type="EMBL" id="PKSG01000349">
    <property type="protein sequence ID" value="POR36246.1"/>
    <property type="molecule type" value="Genomic_DNA"/>
</dbReference>
<feature type="region of interest" description="Disordered" evidence="1">
    <location>
        <begin position="1"/>
        <end position="109"/>
    </location>
</feature>
<evidence type="ECO:0000256" key="1">
    <source>
        <dbReference type="SAM" id="MobiDB-lite"/>
    </source>
</evidence>
<feature type="compositionally biased region" description="Basic residues" evidence="1">
    <location>
        <begin position="75"/>
        <end position="88"/>
    </location>
</feature>
<organism evidence="2 3">
    <name type="scientific">Tolypocladium paradoxum</name>
    <dbReference type="NCBI Taxonomy" id="94208"/>
    <lineage>
        <taxon>Eukaryota</taxon>
        <taxon>Fungi</taxon>
        <taxon>Dikarya</taxon>
        <taxon>Ascomycota</taxon>
        <taxon>Pezizomycotina</taxon>
        <taxon>Sordariomycetes</taxon>
        <taxon>Hypocreomycetidae</taxon>
        <taxon>Hypocreales</taxon>
        <taxon>Ophiocordycipitaceae</taxon>
        <taxon>Tolypocladium</taxon>
    </lineage>
</organism>
<evidence type="ECO:0000313" key="2">
    <source>
        <dbReference type="EMBL" id="POR36246.1"/>
    </source>
</evidence>
<feature type="compositionally biased region" description="Basic and acidic residues" evidence="1">
    <location>
        <begin position="62"/>
        <end position="74"/>
    </location>
</feature>
<comment type="caution">
    <text evidence="2">The sequence shown here is derived from an EMBL/GenBank/DDBJ whole genome shotgun (WGS) entry which is preliminary data.</text>
</comment>
<dbReference type="Proteomes" id="UP000237481">
    <property type="component" value="Unassembled WGS sequence"/>
</dbReference>